<accession>A0A1T4NYB4</accession>
<dbReference type="PANTHER" id="PTHR40032:SF1">
    <property type="entry name" value="EXPORTED PROTEIN"/>
    <property type="match status" value="1"/>
</dbReference>
<dbReference type="AlphaFoldDB" id="A0A1T4NYB4"/>
<dbReference type="Proteomes" id="UP000190625">
    <property type="component" value="Unassembled WGS sequence"/>
</dbReference>
<dbReference type="PANTHER" id="PTHR40032">
    <property type="entry name" value="EXPORTED PROTEIN-RELATED"/>
    <property type="match status" value="1"/>
</dbReference>
<dbReference type="Pfam" id="PF12671">
    <property type="entry name" value="Amidase_6"/>
    <property type="match status" value="1"/>
</dbReference>
<keyword evidence="3" id="KW-1185">Reference proteome</keyword>
<reference evidence="3" key="1">
    <citation type="submission" date="2017-02" db="EMBL/GenBank/DDBJ databases">
        <authorList>
            <person name="Varghese N."/>
            <person name="Submissions S."/>
        </authorList>
    </citation>
    <scope>NUCLEOTIDE SEQUENCE [LARGE SCALE GENOMIC DNA]</scope>
    <source>
        <strain evidence="3">ATCC BAA-73</strain>
    </source>
</reference>
<gene>
    <name evidence="2" type="ORF">SAMN02745118_01977</name>
</gene>
<evidence type="ECO:0000313" key="2">
    <source>
        <dbReference type="EMBL" id="SJZ84057.1"/>
    </source>
</evidence>
<dbReference type="STRING" id="142842.SAMN02745118_01977"/>
<protein>
    <submittedName>
        <fullName evidence="2">Putative amidase domain-containing protein</fullName>
    </submittedName>
</protein>
<sequence length="113" mass="13150">MLYEGGGFTKNRRWNYKRGSGSKAWVNAHAFNRYMVNSGRASLIVRGPYSKLLKYSYKLLPGDYIAYEKKRKVVHVSIVTRIDSKGYILVNCHNADRHRVPWDLGWSNKEIKV</sequence>
<proteinExistence type="predicted"/>
<dbReference type="EMBL" id="FUWM01000016">
    <property type="protein sequence ID" value="SJZ84057.1"/>
    <property type="molecule type" value="Genomic_DNA"/>
</dbReference>
<feature type="domain" description="Putative amidase" evidence="1">
    <location>
        <begin position="2"/>
        <end position="112"/>
    </location>
</feature>
<organism evidence="2 3">
    <name type="scientific">Selenihalanaerobacter shriftii</name>
    <dbReference type="NCBI Taxonomy" id="142842"/>
    <lineage>
        <taxon>Bacteria</taxon>
        <taxon>Bacillati</taxon>
        <taxon>Bacillota</taxon>
        <taxon>Clostridia</taxon>
        <taxon>Halanaerobiales</taxon>
        <taxon>Halobacteroidaceae</taxon>
        <taxon>Selenihalanaerobacter</taxon>
    </lineage>
</organism>
<name>A0A1T4NYB4_9FIRM</name>
<dbReference type="InterPro" id="IPR024301">
    <property type="entry name" value="Amidase_6"/>
</dbReference>
<evidence type="ECO:0000313" key="3">
    <source>
        <dbReference type="Proteomes" id="UP000190625"/>
    </source>
</evidence>
<evidence type="ECO:0000259" key="1">
    <source>
        <dbReference type="Pfam" id="PF12671"/>
    </source>
</evidence>